<protein>
    <submittedName>
        <fullName evidence="1">Uncharacterized protein</fullName>
    </submittedName>
</protein>
<sequence>MKFCSQQHTSKHLLLLQLSLSQPRQEV</sequence>
<dbReference type="AlphaFoldDB" id="A0A0A9FWR2"/>
<reference evidence="1" key="2">
    <citation type="journal article" date="2015" name="Data Brief">
        <title>Shoot transcriptome of the giant reed, Arundo donax.</title>
        <authorList>
            <person name="Barrero R.A."/>
            <person name="Guerrero F.D."/>
            <person name="Moolhuijzen P."/>
            <person name="Goolsby J.A."/>
            <person name="Tidwell J."/>
            <person name="Bellgard S.E."/>
            <person name="Bellgard M.I."/>
        </authorList>
    </citation>
    <scope>NUCLEOTIDE SEQUENCE</scope>
    <source>
        <tissue evidence="1">Shoot tissue taken approximately 20 cm above the soil surface</tissue>
    </source>
</reference>
<reference evidence="1" key="1">
    <citation type="submission" date="2014-09" db="EMBL/GenBank/DDBJ databases">
        <authorList>
            <person name="Magalhaes I.L.F."/>
            <person name="Oliveira U."/>
            <person name="Santos F.R."/>
            <person name="Vidigal T.H.D.A."/>
            <person name="Brescovit A.D."/>
            <person name="Santos A.J."/>
        </authorList>
    </citation>
    <scope>NUCLEOTIDE SEQUENCE</scope>
    <source>
        <tissue evidence="1">Shoot tissue taken approximately 20 cm above the soil surface</tissue>
    </source>
</reference>
<proteinExistence type="predicted"/>
<dbReference type="EMBL" id="GBRH01185093">
    <property type="protein sequence ID" value="JAE12803.1"/>
    <property type="molecule type" value="Transcribed_RNA"/>
</dbReference>
<evidence type="ECO:0000313" key="1">
    <source>
        <dbReference type="EMBL" id="JAE12803.1"/>
    </source>
</evidence>
<accession>A0A0A9FWR2</accession>
<organism evidence="1">
    <name type="scientific">Arundo donax</name>
    <name type="common">Giant reed</name>
    <name type="synonym">Donax arundinaceus</name>
    <dbReference type="NCBI Taxonomy" id="35708"/>
    <lineage>
        <taxon>Eukaryota</taxon>
        <taxon>Viridiplantae</taxon>
        <taxon>Streptophyta</taxon>
        <taxon>Embryophyta</taxon>
        <taxon>Tracheophyta</taxon>
        <taxon>Spermatophyta</taxon>
        <taxon>Magnoliopsida</taxon>
        <taxon>Liliopsida</taxon>
        <taxon>Poales</taxon>
        <taxon>Poaceae</taxon>
        <taxon>PACMAD clade</taxon>
        <taxon>Arundinoideae</taxon>
        <taxon>Arundineae</taxon>
        <taxon>Arundo</taxon>
    </lineage>
</organism>
<name>A0A0A9FWR2_ARUDO</name>